<dbReference type="EMBL" id="BMAT01009626">
    <property type="protein sequence ID" value="GFS10302.1"/>
    <property type="molecule type" value="Genomic_DNA"/>
</dbReference>
<proteinExistence type="predicted"/>
<dbReference type="Proteomes" id="UP000762676">
    <property type="component" value="Unassembled WGS sequence"/>
</dbReference>
<dbReference type="AlphaFoldDB" id="A0AAV4INF4"/>
<accession>A0AAV4INF4</accession>
<name>A0AAV4INF4_9GAST</name>
<protein>
    <submittedName>
        <fullName evidence="1">Uncharacterized protein</fullName>
    </submittedName>
</protein>
<evidence type="ECO:0000313" key="1">
    <source>
        <dbReference type="EMBL" id="GFS10302.1"/>
    </source>
</evidence>
<dbReference type="GO" id="GO:0003676">
    <property type="term" value="F:nucleic acid binding"/>
    <property type="evidence" value="ECO:0007669"/>
    <property type="project" value="InterPro"/>
</dbReference>
<organism evidence="1 2">
    <name type="scientific">Elysia marginata</name>
    <dbReference type="NCBI Taxonomy" id="1093978"/>
    <lineage>
        <taxon>Eukaryota</taxon>
        <taxon>Metazoa</taxon>
        <taxon>Spiralia</taxon>
        <taxon>Lophotrochozoa</taxon>
        <taxon>Mollusca</taxon>
        <taxon>Gastropoda</taxon>
        <taxon>Heterobranchia</taxon>
        <taxon>Euthyneura</taxon>
        <taxon>Panpulmonata</taxon>
        <taxon>Sacoglossa</taxon>
        <taxon>Placobranchoidea</taxon>
        <taxon>Plakobranchidae</taxon>
        <taxon>Elysia</taxon>
    </lineage>
</organism>
<sequence>MDYHTKYPEILMTPTITSQKITDRLEEIFARYGAPDELVSDKMTLSRMLVLAITWVDNYSVRLTRAVKKSFRNAFFTEIQEKNISEF</sequence>
<gene>
    <name evidence="1" type="ORF">ElyMa_004805500</name>
</gene>
<keyword evidence="2" id="KW-1185">Reference proteome</keyword>
<evidence type="ECO:0000313" key="2">
    <source>
        <dbReference type="Proteomes" id="UP000762676"/>
    </source>
</evidence>
<dbReference type="Gene3D" id="3.30.420.10">
    <property type="entry name" value="Ribonuclease H-like superfamily/Ribonuclease H"/>
    <property type="match status" value="1"/>
</dbReference>
<reference evidence="1 2" key="1">
    <citation type="journal article" date="2021" name="Elife">
        <title>Chloroplast acquisition without the gene transfer in kleptoplastic sea slugs, Plakobranchus ocellatus.</title>
        <authorList>
            <person name="Maeda T."/>
            <person name="Takahashi S."/>
            <person name="Yoshida T."/>
            <person name="Shimamura S."/>
            <person name="Takaki Y."/>
            <person name="Nagai Y."/>
            <person name="Toyoda A."/>
            <person name="Suzuki Y."/>
            <person name="Arimoto A."/>
            <person name="Ishii H."/>
            <person name="Satoh N."/>
            <person name="Nishiyama T."/>
            <person name="Hasebe M."/>
            <person name="Maruyama T."/>
            <person name="Minagawa J."/>
            <person name="Obokata J."/>
            <person name="Shigenobu S."/>
        </authorList>
    </citation>
    <scope>NUCLEOTIDE SEQUENCE [LARGE SCALE GENOMIC DNA]</scope>
</reference>
<comment type="caution">
    <text evidence="1">The sequence shown here is derived from an EMBL/GenBank/DDBJ whole genome shotgun (WGS) entry which is preliminary data.</text>
</comment>
<dbReference type="InterPro" id="IPR036397">
    <property type="entry name" value="RNaseH_sf"/>
</dbReference>